<evidence type="ECO:0000313" key="6">
    <source>
        <dbReference type="EMBL" id="AXI99524.1"/>
    </source>
</evidence>
<accession>A0A345UGC3</accession>
<organism evidence="6 7">
    <name type="scientific">Cyclonatronum proteinivorum</name>
    <dbReference type="NCBI Taxonomy" id="1457365"/>
    <lineage>
        <taxon>Bacteria</taxon>
        <taxon>Pseudomonadati</taxon>
        <taxon>Balneolota</taxon>
        <taxon>Balneolia</taxon>
        <taxon>Balneolales</taxon>
        <taxon>Cyclonatronaceae</taxon>
        <taxon>Cyclonatronum</taxon>
    </lineage>
</organism>
<proteinExistence type="inferred from homology"/>
<dbReference type="InterPro" id="IPR042119">
    <property type="entry name" value="QueA_dom2"/>
</dbReference>
<dbReference type="Proteomes" id="UP000254808">
    <property type="component" value="Chromosome"/>
</dbReference>
<keyword evidence="3 5" id="KW-0949">S-adenosyl-L-methionine</keyword>
<gene>
    <name evidence="5" type="primary">queA</name>
    <name evidence="6" type="ORF">CYPRO_0237</name>
</gene>
<evidence type="ECO:0000256" key="4">
    <source>
        <dbReference type="ARBA" id="ARBA00022785"/>
    </source>
</evidence>
<evidence type="ECO:0000256" key="3">
    <source>
        <dbReference type="ARBA" id="ARBA00022691"/>
    </source>
</evidence>
<dbReference type="GO" id="GO:0008616">
    <property type="term" value="P:tRNA queuosine(34) biosynthetic process"/>
    <property type="evidence" value="ECO:0007669"/>
    <property type="project" value="UniProtKB-UniRule"/>
</dbReference>
<dbReference type="OrthoDB" id="9805933at2"/>
<dbReference type="KEGG" id="cprv:CYPRO_0237"/>
<comment type="pathway">
    <text evidence="5">tRNA modification; tRNA-queuosine biosynthesis.</text>
</comment>
<sequence length="332" mass="37235">MRSFTLSDFDYELPAEHIAQKPAEPRDHARLLVYRRSTGEITDAVFHQLGAFLHPGTTLVMNNSRVEKARLLFGNREVFITHTHNPHTVDAMVRPGRKFKLGREVQLTESIRAMVNHIEDDGLRRLTFNLPLDHPAFEPHRNTPFPPYIAPDESLAGRYQTVYAKPEGSKAAPTAGLHFTTKLLDELREAGHPTAEVTLHVGLGTFAPVKTDDISAHKLHTESWMVGPQAAEKLSAAKHITAVGTTTTRVLESLPDNGRRFSAGAGDTGIYIKPGYRFRHTDSMITNFHLPKSTLLMMIAAFAGYDEMRHIYAHAIQKNYRFYSFGDAMLLI</sequence>
<evidence type="ECO:0000256" key="1">
    <source>
        <dbReference type="ARBA" id="ARBA00022490"/>
    </source>
</evidence>
<evidence type="ECO:0000313" key="7">
    <source>
        <dbReference type="Proteomes" id="UP000254808"/>
    </source>
</evidence>
<dbReference type="InterPro" id="IPR003699">
    <property type="entry name" value="QueA"/>
</dbReference>
<keyword evidence="4 5" id="KW-0671">Queuosine biosynthesis</keyword>
<dbReference type="Pfam" id="PF02547">
    <property type="entry name" value="Queuosine_synth"/>
    <property type="match status" value="1"/>
</dbReference>
<dbReference type="InterPro" id="IPR036100">
    <property type="entry name" value="QueA_sf"/>
</dbReference>
<dbReference type="GO" id="GO:0005737">
    <property type="term" value="C:cytoplasm"/>
    <property type="evidence" value="ECO:0007669"/>
    <property type="project" value="UniProtKB-SubCell"/>
</dbReference>
<dbReference type="Gene3D" id="2.40.10.240">
    <property type="entry name" value="QueA-like"/>
    <property type="match status" value="1"/>
</dbReference>
<dbReference type="EC" id="2.4.99.17" evidence="5"/>
<evidence type="ECO:0000256" key="5">
    <source>
        <dbReference type="HAMAP-Rule" id="MF_00113"/>
    </source>
</evidence>
<comment type="subunit">
    <text evidence="5">Monomer.</text>
</comment>
<dbReference type="AlphaFoldDB" id="A0A345UGC3"/>
<dbReference type="PANTHER" id="PTHR30307">
    <property type="entry name" value="S-ADENOSYLMETHIONINE:TRNA RIBOSYLTRANSFERASE-ISOMERASE"/>
    <property type="match status" value="1"/>
</dbReference>
<protein>
    <recommendedName>
        <fullName evidence="5">S-adenosylmethionine:tRNA ribosyltransferase-isomerase</fullName>
        <ecNumber evidence="5">2.4.99.17</ecNumber>
    </recommendedName>
    <alternativeName>
        <fullName evidence="5">Queuosine biosynthesis protein QueA</fullName>
    </alternativeName>
</protein>
<comment type="function">
    <text evidence="5">Transfers and isomerizes the ribose moiety from AdoMet to the 7-aminomethyl group of 7-deazaguanine (preQ1-tRNA) to give epoxyqueuosine (oQ-tRNA).</text>
</comment>
<dbReference type="PANTHER" id="PTHR30307:SF0">
    <property type="entry name" value="S-ADENOSYLMETHIONINE:TRNA RIBOSYLTRANSFERASE-ISOMERASE"/>
    <property type="match status" value="1"/>
</dbReference>
<dbReference type="NCBIfam" id="TIGR00113">
    <property type="entry name" value="queA"/>
    <property type="match status" value="1"/>
</dbReference>
<keyword evidence="6" id="KW-0413">Isomerase</keyword>
<dbReference type="GO" id="GO:0051075">
    <property type="term" value="F:S-adenosylmethionine:tRNA ribosyltransferase-isomerase activity"/>
    <property type="evidence" value="ECO:0007669"/>
    <property type="project" value="UniProtKB-EC"/>
</dbReference>
<dbReference type="InterPro" id="IPR042118">
    <property type="entry name" value="QueA_dom1"/>
</dbReference>
<keyword evidence="1 5" id="KW-0963">Cytoplasm</keyword>
<dbReference type="NCBIfam" id="NF001140">
    <property type="entry name" value="PRK00147.1"/>
    <property type="match status" value="1"/>
</dbReference>
<dbReference type="EMBL" id="CP027806">
    <property type="protein sequence ID" value="AXI99524.1"/>
    <property type="molecule type" value="Genomic_DNA"/>
</dbReference>
<comment type="catalytic activity">
    <reaction evidence="5">
        <text>7-aminomethyl-7-carbaguanosine(34) in tRNA + S-adenosyl-L-methionine = epoxyqueuosine(34) in tRNA + adenine + L-methionine + 2 H(+)</text>
        <dbReference type="Rhea" id="RHEA:32155"/>
        <dbReference type="Rhea" id="RHEA-COMP:10342"/>
        <dbReference type="Rhea" id="RHEA-COMP:18582"/>
        <dbReference type="ChEBI" id="CHEBI:15378"/>
        <dbReference type="ChEBI" id="CHEBI:16708"/>
        <dbReference type="ChEBI" id="CHEBI:57844"/>
        <dbReference type="ChEBI" id="CHEBI:59789"/>
        <dbReference type="ChEBI" id="CHEBI:82833"/>
        <dbReference type="ChEBI" id="CHEBI:194443"/>
        <dbReference type="EC" id="2.4.99.17"/>
    </reaction>
</comment>
<dbReference type="Gene3D" id="3.40.1780.10">
    <property type="entry name" value="QueA-like"/>
    <property type="match status" value="1"/>
</dbReference>
<comment type="subcellular location">
    <subcellularLocation>
        <location evidence="5">Cytoplasm</location>
    </subcellularLocation>
</comment>
<dbReference type="RefSeq" id="WP_114982771.1">
    <property type="nucleotide sequence ID" value="NZ_CP027806.1"/>
</dbReference>
<dbReference type="UniPathway" id="UPA00392"/>
<evidence type="ECO:0000256" key="2">
    <source>
        <dbReference type="ARBA" id="ARBA00022679"/>
    </source>
</evidence>
<keyword evidence="7" id="KW-1185">Reference proteome</keyword>
<name>A0A345UGC3_9BACT</name>
<reference evidence="6 7" key="1">
    <citation type="submission" date="2018-03" db="EMBL/GenBank/DDBJ databases">
        <title>Phenotypic and genomic properties of Cyclonatronum proteinivorum gen. nov., sp. nov., a haloalkaliphilic bacteroidete from soda lakes possessing Na+-translocating rhodopsin.</title>
        <authorList>
            <person name="Toshchakov S.V."/>
            <person name="Korzhenkov A."/>
            <person name="Samarov N.I."/>
            <person name="Kublanov I.V."/>
            <person name="Muntyan M.S."/>
            <person name="Sorokin D.Y."/>
        </authorList>
    </citation>
    <scope>NUCLEOTIDE SEQUENCE [LARGE SCALE GENOMIC DNA]</scope>
    <source>
        <strain evidence="6 7">Omega</strain>
    </source>
</reference>
<keyword evidence="2 5" id="KW-0808">Transferase</keyword>
<comment type="similarity">
    <text evidence="5">Belongs to the QueA family.</text>
</comment>
<dbReference type="HAMAP" id="MF_00113">
    <property type="entry name" value="QueA"/>
    <property type="match status" value="1"/>
</dbReference>
<dbReference type="SUPFAM" id="SSF111337">
    <property type="entry name" value="QueA-like"/>
    <property type="match status" value="1"/>
</dbReference>